<dbReference type="PROSITE" id="PS51462">
    <property type="entry name" value="NUDIX"/>
    <property type="match status" value="1"/>
</dbReference>
<dbReference type="InterPro" id="IPR020084">
    <property type="entry name" value="NUDIX_hydrolase_CS"/>
</dbReference>
<feature type="domain" description="Nudix hydrolase" evidence="5">
    <location>
        <begin position="25"/>
        <end position="155"/>
    </location>
</feature>
<proteinExistence type="inferred from homology"/>
<evidence type="ECO:0000256" key="4">
    <source>
        <dbReference type="RuleBase" id="RU003476"/>
    </source>
</evidence>
<dbReference type="EMBL" id="CP009110">
    <property type="protein sequence ID" value="AIJ20870.1"/>
    <property type="molecule type" value="Genomic_DNA"/>
</dbReference>
<dbReference type="CDD" id="cd02883">
    <property type="entry name" value="NUDIX_Hydrolase"/>
    <property type="match status" value="1"/>
</dbReference>
<dbReference type="Proteomes" id="UP000062973">
    <property type="component" value="Chromosome"/>
</dbReference>
<accession>A0A076MPV7</accession>
<sequence length="155" mass="17008">MNGLPITDARGNTLVSVRFGVSTDPAVPMPLALVVVEVDERVLLVFDRRRGQWELPGGMIEPGETSHQAAVRELAEETGIVVSGLRFAAVARFVLCDPVRREYAAVYRTGFATEPVVTPREDEVSAIAWWNPRTPLLRDQGVLDAEIARRVTGLS</sequence>
<dbReference type="HOGENOM" id="CLU_142843_0_0_11"/>
<dbReference type="SUPFAM" id="SSF55811">
    <property type="entry name" value="Nudix"/>
    <property type="match status" value="1"/>
</dbReference>
<comment type="cofactor">
    <cofactor evidence="1">
        <name>Mg(2+)</name>
        <dbReference type="ChEBI" id="CHEBI:18420"/>
    </cofactor>
</comment>
<dbReference type="PANTHER" id="PTHR43046">
    <property type="entry name" value="GDP-MANNOSE MANNOSYL HYDROLASE"/>
    <property type="match status" value="1"/>
</dbReference>
<name>A0A076MPV7_AMYME</name>
<dbReference type="STRING" id="1068978.AMETH_0778"/>
<keyword evidence="3 4" id="KW-0378">Hydrolase</keyword>
<dbReference type="GO" id="GO:0016787">
    <property type="term" value="F:hydrolase activity"/>
    <property type="evidence" value="ECO:0007669"/>
    <property type="project" value="UniProtKB-KW"/>
</dbReference>
<dbReference type="KEGG" id="amq:AMETH_0778"/>
<comment type="similarity">
    <text evidence="2 4">Belongs to the Nudix hydrolase family.</text>
</comment>
<dbReference type="PATRIC" id="fig|1068978.7.peg.815"/>
<evidence type="ECO:0000313" key="6">
    <source>
        <dbReference type="EMBL" id="AIJ20870.1"/>
    </source>
</evidence>
<evidence type="ECO:0000313" key="7">
    <source>
        <dbReference type="Proteomes" id="UP000062973"/>
    </source>
</evidence>
<dbReference type="RefSeq" id="WP_017986732.1">
    <property type="nucleotide sequence ID" value="NZ_AQUL01000001.1"/>
</dbReference>
<gene>
    <name evidence="6" type="ORF">AMETH_0778</name>
</gene>
<keyword evidence="7" id="KW-1185">Reference proteome</keyword>
<dbReference type="InterPro" id="IPR020476">
    <property type="entry name" value="Nudix_hydrolase"/>
</dbReference>
<evidence type="ECO:0000256" key="2">
    <source>
        <dbReference type="ARBA" id="ARBA00005582"/>
    </source>
</evidence>
<dbReference type="PROSITE" id="PS00893">
    <property type="entry name" value="NUDIX_BOX"/>
    <property type="match status" value="1"/>
</dbReference>
<dbReference type="PANTHER" id="PTHR43046:SF2">
    <property type="entry name" value="8-OXO-DGTP DIPHOSPHATASE-RELATED"/>
    <property type="match status" value="1"/>
</dbReference>
<evidence type="ECO:0000256" key="1">
    <source>
        <dbReference type="ARBA" id="ARBA00001946"/>
    </source>
</evidence>
<dbReference type="eggNOG" id="COG0494">
    <property type="taxonomic scope" value="Bacteria"/>
</dbReference>
<dbReference type="Pfam" id="PF00293">
    <property type="entry name" value="NUDIX"/>
    <property type="match status" value="1"/>
</dbReference>
<evidence type="ECO:0000259" key="5">
    <source>
        <dbReference type="PROSITE" id="PS51462"/>
    </source>
</evidence>
<dbReference type="AlphaFoldDB" id="A0A076MPV7"/>
<evidence type="ECO:0000256" key="3">
    <source>
        <dbReference type="ARBA" id="ARBA00022801"/>
    </source>
</evidence>
<protein>
    <submittedName>
        <fullName evidence="6">MutT/NUDIX family protein</fullName>
    </submittedName>
</protein>
<dbReference type="InterPro" id="IPR000086">
    <property type="entry name" value="NUDIX_hydrolase_dom"/>
</dbReference>
<dbReference type="OrthoDB" id="3689607at2"/>
<dbReference type="PRINTS" id="PR00502">
    <property type="entry name" value="NUDIXFAMILY"/>
</dbReference>
<dbReference type="InterPro" id="IPR015797">
    <property type="entry name" value="NUDIX_hydrolase-like_dom_sf"/>
</dbReference>
<organism evidence="6 7">
    <name type="scientific">Amycolatopsis methanolica 239</name>
    <dbReference type="NCBI Taxonomy" id="1068978"/>
    <lineage>
        <taxon>Bacteria</taxon>
        <taxon>Bacillati</taxon>
        <taxon>Actinomycetota</taxon>
        <taxon>Actinomycetes</taxon>
        <taxon>Pseudonocardiales</taxon>
        <taxon>Pseudonocardiaceae</taxon>
        <taxon>Amycolatopsis</taxon>
        <taxon>Amycolatopsis methanolica group</taxon>
    </lineage>
</organism>
<dbReference type="Gene3D" id="3.90.79.10">
    <property type="entry name" value="Nucleoside Triphosphate Pyrophosphohydrolase"/>
    <property type="match status" value="1"/>
</dbReference>
<reference evidence="6 7" key="1">
    <citation type="submission" date="2014-07" db="EMBL/GenBank/DDBJ databases">
        <title>Whole Genome Sequence of the Amycolatopsis methanolica 239.</title>
        <authorList>
            <person name="Tang B."/>
        </authorList>
    </citation>
    <scope>NUCLEOTIDE SEQUENCE [LARGE SCALE GENOMIC DNA]</scope>
    <source>
        <strain evidence="6 7">239</strain>
    </source>
</reference>